<evidence type="ECO:0000313" key="1">
    <source>
        <dbReference type="EMBL" id="MPM17317.1"/>
    </source>
</evidence>
<gene>
    <name evidence="1" type="ORF">SDC9_63705</name>
</gene>
<proteinExistence type="predicted"/>
<accession>A0A644XMV0</accession>
<name>A0A644XMV0_9ZZZZ</name>
<reference evidence="1" key="1">
    <citation type="submission" date="2019-08" db="EMBL/GenBank/DDBJ databases">
        <authorList>
            <person name="Kucharzyk K."/>
            <person name="Murdoch R.W."/>
            <person name="Higgins S."/>
            <person name="Loffler F."/>
        </authorList>
    </citation>
    <scope>NUCLEOTIDE SEQUENCE</scope>
</reference>
<dbReference type="EMBL" id="VSSQ01002773">
    <property type="protein sequence ID" value="MPM17317.1"/>
    <property type="molecule type" value="Genomic_DNA"/>
</dbReference>
<comment type="caution">
    <text evidence="1">The sequence shown here is derived from an EMBL/GenBank/DDBJ whole genome shotgun (WGS) entry which is preliminary data.</text>
</comment>
<dbReference type="AlphaFoldDB" id="A0A644XMV0"/>
<sequence>MIFNNNEIISKKYILLDWNVIKYLKKPRNSSDVECNDLIEQIRKRYEFPFCESHLHDLAKSYSESNINLVNADLDFLQLLSDSVVIGVDEENESFRLVKYSPAKLFQEIINESPSKPNITSEMNPQSIFKVDMQELAQDHPMRSMLEKTGGVYGPGIMANWMNSLFELLFNEIDDYKQFREYVKKLKMDLENENSQGFLTQSDLAYKNFLLQHMMPFIDSLEIEKKDELVEIWKDVITKWLQMRYQKEVPFGELITTAYVMLDFHPLFKEKLKKKKNTLSNITRDSKMIYYAAFSKYFVTEDKECLDKTEFIFQAFKCDAKVINMEQFLKKFS</sequence>
<protein>
    <submittedName>
        <fullName evidence="1">Uncharacterized protein</fullName>
    </submittedName>
</protein>
<organism evidence="1">
    <name type="scientific">bioreactor metagenome</name>
    <dbReference type="NCBI Taxonomy" id="1076179"/>
    <lineage>
        <taxon>unclassified sequences</taxon>
        <taxon>metagenomes</taxon>
        <taxon>ecological metagenomes</taxon>
    </lineage>
</organism>